<dbReference type="Pfam" id="PF18582">
    <property type="entry name" value="HZS_alpha"/>
    <property type="match status" value="1"/>
</dbReference>
<comment type="caution">
    <text evidence="2">The sequence shown here is derived from an EMBL/GenBank/DDBJ whole genome shotgun (WGS) entry which is preliminary data.</text>
</comment>
<evidence type="ECO:0000313" key="2">
    <source>
        <dbReference type="EMBL" id="GAH50918.1"/>
    </source>
</evidence>
<name>X1I035_9ZZZZ</name>
<accession>X1I035</accession>
<dbReference type="AlphaFoldDB" id="X1I035"/>
<organism evidence="2">
    <name type="scientific">marine sediment metagenome</name>
    <dbReference type="NCBI Taxonomy" id="412755"/>
    <lineage>
        <taxon>unclassified sequences</taxon>
        <taxon>metagenomes</taxon>
        <taxon>ecological metagenomes</taxon>
    </lineage>
</organism>
<sequence length="275" mass="30638">AKGKGYGIYALDGWGNRALLIDDPKLSCFQPTPLRQRTRPTNIAPVVMGDEKHAKTATMFVQDVYEGMTGIERGRVKYLRVMGPLPWEWQAPGVFRAGMAGNVHRKKVYGVAKVHEDGSAYFTVPADENIFFQALDENYMQLQHMPTFINLMPGEKRSCIGCHEQRRKAPSMARAHPLALDHPAQTLSPQPGETGPRMVHYVTDVQPVLDKHCVSCHGAKNPKGHLDLTGKLTDSWCVSYENLIGRGLVSVRDCRYGRAGYRPEPPLSFGSHLSK</sequence>
<dbReference type="InterPro" id="IPR036280">
    <property type="entry name" value="Multihaem_cyt_sf"/>
</dbReference>
<gene>
    <name evidence="2" type="ORF">S03H2_39717</name>
</gene>
<feature type="non-terminal residue" evidence="2">
    <location>
        <position position="1"/>
    </location>
</feature>
<reference evidence="2" key="1">
    <citation type="journal article" date="2014" name="Front. Microbiol.">
        <title>High frequency of phylogenetically diverse reductive dehalogenase-homologous genes in deep subseafloor sedimentary metagenomes.</title>
        <authorList>
            <person name="Kawai M."/>
            <person name="Futagami T."/>
            <person name="Toyoda A."/>
            <person name="Takaki Y."/>
            <person name="Nishi S."/>
            <person name="Hori S."/>
            <person name="Arai W."/>
            <person name="Tsubouchi T."/>
            <person name="Morono Y."/>
            <person name="Uchiyama I."/>
            <person name="Ito T."/>
            <person name="Fujiyama A."/>
            <person name="Inagaki F."/>
            <person name="Takami H."/>
        </authorList>
    </citation>
    <scope>NUCLEOTIDE SEQUENCE</scope>
    <source>
        <strain evidence="2">Expedition CK06-06</strain>
    </source>
</reference>
<proteinExistence type="predicted"/>
<feature type="domain" description="Hydrazine synthase alpha subunit middle" evidence="1">
    <location>
        <begin position="100"/>
        <end position="164"/>
    </location>
</feature>
<evidence type="ECO:0000259" key="1">
    <source>
        <dbReference type="Pfam" id="PF18582"/>
    </source>
</evidence>
<dbReference type="EMBL" id="BARU01024582">
    <property type="protein sequence ID" value="GAH50918.1"/>
    <property type="molecule type" value="Genomic_DNA"/>
</dbReference>
<feature type="non-terminal residue" evidence="2">
    <location>
        <position position="275"/>
    </location>
</feature>
<dbReference type="InterPro" id="IPR040698">
    <property type="entry name" value="HZS_alpha_mid"/>
</dbReference>
<dbReference type="SUPFAM" id="SSF48695">
    <property type="entry name" value="Multiheme cytochromes"/>
    <property type="match status" value="1"/>
</dbReference>
<protein>
    <recommendedName>
        <fullName evidence="1">Hydrazine synthase alpha subunit middle domain-containing protein</fullName>
    </recommendedName>
</protein>